<organism evidence="3">
    <name type="scientific">Arion vulgaris</name>
    <dbReference type="NCBI Taxonomy" id="1028688"/>
    <lineage>
        <taxon>Eukaryota</taxon>
        <taxon>Metazoa</taxon>
        <taxon>Spiralia</taxon>
        <taxon>Lophotrochozoa</taxon>
        <taxon>Mollusca</taxon>
        <taxon>Gastropoda</taxon>
        <taxon>Heterobranchia</taxon>
        <taxon>Euthyneura</taxon>
        <taxon>Panpulmonata</taxon>
        <taxon>Eupulmonata</taxon>
        <taxon>Stylommatophora</taxon>
        <taxon>Helicina</taxon>
        <taxon>Arionoidea</taxon>
        <taxon>Arionidae</taxon>
        <taxon>Arion</taxon>
    </lineage>
</organism>
<accession>A0A0B7B5I7</accession>
<dbReference type="PRINTS" id="PR00838">
    <property type="entry name" value="V5ALLERGEN"/>
</dbReference>
<dbReference type="Pfam" id="PF00188">
    <property type="entry name" value="CAP"/>
    <property type="match status" value="1"/>
</dbReference>
<dbReference type="PROSITE" id="PS51670">
    <property type="entry name" value="SHKT"/>
    <property type="match status" value="1"/>
</dbReference>
<dbReference type="Gene3D" id="3.40.33.10">
    <property type="entry name" value="CAP"/>
    <property type="match status" value="1"/>
</dbReference>
<evidence type="ECO:0000313" key="3">
    <source>
        <dbReference type="EMBL" id="CEK88619.1"/>
    </source>
</evidence>
<dbReference type="AlphaFoldDB" id="A0A0B7B5I7"/>
<proteinExistence type="predicted"/>
<evidence type="ECO:0000259" key="2">
    <source>
        <dbReference type="PROSITE" id="PS51670"/>
    </source>
</evidence>
<dbReference type="EMBL" id="HACG01041754">
    <property type="protein sequence ID" value="CEK88619.1"/>
    <property type="molecule type" value="Transcribed_RNA"/>
</dbReference>
<dbReference type="PRINTS" id="PR00837">
    <property type="entry name" value="V5TPXLIKE"/>
</dbReference>
<dbReference type="InterPro" id="IPR035940">
    <property type="entry name" value="CAP_sf"/>
</dbReference>
<dbReference type="InterPro" id="IPR014044">
    <property type="entry name" value="CAP_dom"/>
</dbReference>
<dbReference type="PANTHER" id="PTHR10334">
    <property type="entry name" value="CYSTEINE-RICH SECRETORY PROTEIN-RELATED"/>
    <property type="match status" value="1"/>
</dbReference>
<dbReference type="InterPro" id="IPR001283">
    <property type="entry name" value="CRISP-related"/>
</dbReference>
<sequence>ILQSRERKDPSVRSSNFEYLFCSKITARFSKYQSNMLSTVLMICLMAGMSLARQMNWDQSTRDLIVQIHNKKRVDEGGCHVNKLVYDQELENHARHWAKRCVQEHGRTKIGENLAWGATKSSEKELITKAIDDWFREKKDWYGQPKCGSPIQTCHYTQMVWGSTNKVGCYSTRCANLGQAAPNAWYLVCFYTPKGNWVGEKPYEKVCATPCLEGQTEDNGLCVGEATAAKAEEEAATACENKDALCTRWAQHNQCAENAEFMKKSCRKACNLC</sequence>
<evidence type="ECO:0000256" key="1">
    <source>
        <dbReference type="PROSITE-ProRule" id="PRU01005"/>
    </source>
</evidence>
<dbReference type="CDD" id="cd05380">
    <property type="entry name" value="CAP_euk"/>
    <property type="match status" value="1"/>
</dbReference>
<dbReference type="SMART" id="SM00198">
    <property type="entry name" value="SCP"/>
    <property type="match status" value="1"/>
</dbReference>
<dbReference type="InterPro" id="IPR002413">
    <property type="entry name" value="V5_allergen-like"/>
</dbReference>
<feature type="non-terminal residue" evidence="3">
    <location>
        <position position="1"/>
    </location>
</feature>
<gene>
    <name evidence="3" type="primary">ORF166181</name>
</gene>
<feature type="disulfide bond" evidence="1">
    <location>
        <begin position="239"/>
        <end position="273"/>
    </location>
</feature>
<dbReference type="Pfam" id="PF01549">
    <property type="entry name" value="ShK"/>
    <property type="match status" value="1"/>
</dbReference>
<dbReference type="SUPFAM" id="SSF55797">
    <property type="entry name" value="PR-1-like"/>
    <property type="match status" value="1"/>
</dbReference>
<name>A0A0B7B5I7_9EUPU</name>
<feature type="domain" description="ShKT" evidence="2">
    <location>
        <begin position="239"/>
        <end position="273"/>
    </location>
</feature>
<dbReference type="InterPro" id="IPR003582">
    <property type="entry name" value="ShKT_dom"/>
</dbReference>
<keyword evidence="1" id="KW-1015">Disulfide bond</keyword>
<reference evidence="3" key="1">
    <citation type="submission" date="2014-12" db="EMBL/GenBank/DDBJ databases">
        <title>Insight into the proteome of Arion vulgaris.</title>
        <authorList>
            <person name="Aradska J."/>
            <person name="Bulat T."/>
            <person name="Smidak R."/>
            <person name="Sarate P."/>
            <person name="Gangsoo J."/>
            <person name="Sialana F."/>
            <person name="Bilban M."/>
            <person name="Lubec G."/>
        </authorList>
    </citation>
    <scope>NUCLEOTIDE SEQUENCE</scope>
    <source>
        <tissue evidence="3">Skin</tissue>
    </source>
</reference>
<comment type="caution">
    <text evidence="1">Lacks conserved residue(s) required for the propagation of feature annotation.</text>
</comment>
<protein>
    <recommendedName>
        <fullName evidence="2">ShKT domain-containing protein</fullName>
    </recommendedName>
</protein>